<proteinExistence type="predicted"/>
<protein>
    <submittedName>
        <fullName evidence="2">Uncharacterized protein</fullName>
    </submittedName>
</protein>
<evidence type="ECO:0000256" key="1">
    <source>
        <dbReference type="SAM" id="SignalP"/>
    </source>
</evidence>
<evidence type="ECO:0000313" key="2">
    <source>
        <dbReference type="EMBL" id="MDR6288481.1"/>
    </source>
</evidence>
<reference evidence="2 3" key="1">
    <citation type="submission" date="2023-07" db="EMBL/GenBank/DDBJ databases">
        <title>Sorghum-associated microbial communities from plants grown in Nebraska, USA.</title>
        <authorList>
            <person name="Schachtman D."/>
        </authorList>
    </citation>
    <scope>NUCLEOTIDE SEQUENCE [LARGE SCALE GENOMIC DNA]</scope>
    <source>
        <strain evidence="2 3">584</strain>
    </source>
</reference>
<dbReference type="Proteomes" id="UP001262410">
    <property type="component" value="Unassembled WGS sequence"/>
</dbReference>
<dbReference type="EMBL" id="JAVDPW010000002">
    <property type="protein sequence ID" value="MDR6288481.1"/>
    <property type="molecule type" value="Genomic_DNA"/>
</dbReference>
<comment type="caution">
    <text evidence="2">The sequence shown here is derived from an EMBL/GenBank/DDBJ whole genome shotgun (WGS) entry which is preliminary data.</text>
</comment>
<accession>A0ABU1JIN8</accession>
<dbReference type="RefSeq" id="WP_309792481.1">
    <property type="nucleotide sequence ID" value="NZ_JAVDPW010000002.1"/>
</dbReference>
<feature type="chain" id="PRO_5047139687" evidence="1">
    <location>
        <begin position="25"/>
        <end position="178"/>
    </location>
</feature>
<feature type="signal peptide" evidence="1">
    <location>
        <begin position="1"/>
        <end position="24"/>
    </location>
</feature>
<keyword evidence="3" id="KW-1185">Reference proteome</keyword>
<organism evidence="2 3">
    <name type="scientific">Inquilinus ginsengisoli</name>
    <dbReference type="NCBI Taxonomy" id="363840"/>
    <lineage>
        <taxon>Bacteria</taxon>
        <taxon>Pseudomonadati</taxon>
        <taxon>Pseudomonadota</taxon>
        <taxon>Alphaproteobacteria</taxon>
        <taxon>Rhodospirillales</taxon>
        <taxon>Rhodospirillaceae</taxon>
        <taxon>Inquilinus</taxon>
    </lineage>
</organism>
<sequence>MVRGILSCAAGLLALAAFSLPALADESPISFVSGPLAGAVAQDAKHDEEALEVAGGRRLSDEALFESGDYIGWVDWSRLNLRYRWRDTGQMDDLTEMVKRVFKASGVEGITGGQDGLGGFISQYRTFRLTGTRPMSCGVFGLHRRNDWISGFACTPGQGTIPLRTIIEGLAVKDVLEP</sequence>
<evidence type="ECO:0000313" key="3">
    <source>
        <dbReference type="Proteomes" id="UP001262410"/>
    </source>
</evidence>
<keyword evidence="1" id="KW-0732">Signal</keyword>
<name>A0ABU1JIN8_9PROT</name>
<gene>
    <name evidence="2" type="ORF">E9232_000988</name>
</gene>